<evidence type="ECO:0000313" key="1">
    <source>
        <dbReference type="EMBL" id="KAF2834387.1"/>
    </source>
</evidence>
<organism evidence="1 2">
    <name type="scientific">Patellaria atrata CBS 101060</name>
    <dbReference type="NCBI Taxonomy" id="1346257"/>
    <lineage>
        <taxon>Eukaryota</taxon>
        <taxon>Fungi</taxon>
        <taxon>Dikarya</taxon>
        <taxon>Ascomycota</taxon>
        <taxon>Pezizomycotina</taxon>
        <taxon>Dothideomycetes</taxon>
        <taxon>Dothideomycetes incertae sedis</taxon>
        <taxon>Patellariales</taxon>
        <taxon>Patellariaceae</taxon>
        <taxon>Patellaria</taxon>
    </lineage>
</organism>
<gene>
    <name evidence="1" type="ORF">M501DRAFT_1001266</name>
</gene>
<name>A0A9P4VM77_9PEZI</name>
<evidence type="ECO:0000313" key="2">
    <source>
        <dbReference type="Proteomes" id="UP000799429"/>
    </source>
</evidence>
<dbReference type="EMBL" id="MU006120">
    <property type="protein sequence ID" value="KAF2834387.1"/>
    <property type="molecule type" value="Genomic_DNA"/>
</dbReference>
<dbReference type="AlphaFoldDB" id="A0A9P4VM77"/>
<sequence>MWHLRSPRHFPRSSCTVLRAGSRLFRSPNPQEKRPFDQVNPEHTSFAISSLCAMSASVKDLRAMISPALTSLRLLGVLSRPVELIEGGLDC</sequence>
<reference evidence="1" key="1">
    <citation type="journal article" date="2020" name="Stud. Mycol.">
        <title>101 Dothideomycetes genomes: a test case for predicting lifestyles and emergence of pathogens.</title>
        <authorList>
            <person name="Haridas S."/>
            <person name="Albert R."/>
            <person name="Binder M."/>
            <person name="Bloem J."/>
            <person name="Labutti K."/>
            <person name="Salamov A."/>
            <person name="Andreopoulos B."/>
            <person name="Baker S."/>
            <person name="Barry K."/>
            <person name="Bills G."/>
            <person name="Bluhm B."/>
            <person name="Cannon C."/>
            <person name="Castanera R."/>
            <person name="Culley D."/>
            <person name="Daum C."/>
            <person name="Ezra D."/>
            <person name="Gonzalez J."/>
            <person name="Henrissat B."/>
            <person name="Kuo A."/>
            <person name="Liang C."/>
            <person name="Lipzen A."/>
            <person name="Lutzoni F."/>
            <person name="Magnuson J."/>
            <person name="Mondo S."/>
            <person name="Nolan M."/>
            <person name="Ohm R."/>
            <person name="Pangilinan J."/>
            <person name="Park H.-J."/>
            <person name="Ramirez L."/>
            <person name="Alfaro M."/>
            <person name="Sun H."/>
            <person name="Tritt A."/>
            <person name="Yoshinaga Y."/>
            <person name="Zwiers L.-H."/>
            <person name="Turgeon B."/>
            <person name="Goodwin S."/>
            <person name="Spatafora J."/>
            <person name="Crous P."/>
            <person name="Grigoriev I."/>
        </authorList>
    </citation>
    <scope>NUCLEOTIDE SEQUENCE</scope>
    <source>
        <strain evidence="1">CBS 101060</strain>
    </source>
</reference>
<protein>
    <submittedName>
        <fullName evidence="1">Uncharacterized protein</fullName>
    </submittedName>
</protein>
<keyword evidence="2" id="KW-1185">Reference proteome</keyword>
<accession>A0A9P4VM77</accession>
<comment type="caution">
    <text evidence="1">The sequence shown here is derived from an EMBL/GenBank/DDBJ whole genome shotgun (WGS) entry which is preliminary data.</text>
</comment>
<dbReference type="Proteomes" id="UP000799429">
    <property type="component" value="Unassembled WGS sequence"/>
</dbReference>
<proteinExistence type="predicted"/>